<dbReference type="EMBL" id="JADNYJ010000011">
    <property type="protein sequence ID" value="KAF8908496.1"/>
    <property type="molecule type" value="Genomic_DNA"/>
</dbReference>
<dbReference type="Proteomes" id="UP000724874">
    <property type="component" value="Unassembled WGS sequence"/>
</dbReference>
<dbReference type="GO" id="GO:0004672">
    <property type="term" value="F:protein kinase activity"/>
    <property type="evidence" value="ECO:0007669"/>
    <property type="project" value="InterPro"/>
</dbReference>
<dbReference type="SMART" id="SM00220">
    <property type="entry name" value="S_TKc"/>
    <property type="match status" value="1"/>
</dbReference>
<evidence type="ECO:0000313" key="2">
    <source>
        <dbReference type="EMBL" id="KAF8908496.1"/>
    </source>
</evidence>
<dbReference type="InterPro" id="IPR011009">
    <property type="entry name" value="Kinase-like_dom_sf"/>
</dbReference>
<gene>
    <name evidence="2" type="ORF">CPB84DRAFT_1843400</name>
</gene>
<comment type="caution">
    <text evidence="2">The sequence shown here is derived from an EMBL/GenBank/DDBJ whole genome shotgun (WGS) entry which is preliminary data.</text>
</comment>
<sequence length="381" mass="43481">MADEFRFISHLHLGLLTALTLACIFSAANHTTSRRKPRRENLPVDLSAWREFYEDDICIYNAAWNEFVPLLSRHGLALWESGPGFHSQPGGLPQPDNYLFLSANKVNINIRVNRFLVHNGLNNIARTTCGIKRDCVLRILTAGGQGVTVLRLLRRLSQPPESLFANNHILPLIDEIIFDDIVIGVFPRLLLDLDDALLPSNGNSVEDSLHMILQALEGITYLHDNRIAHRDLFLDNFVVEWLPESMDERSTVTRPRVYIIDFESAIEFPEDSLAHERLCSGVPVPPRKIYRRQIPAELESDEPYNPFQLDIWQFGLDIHEYLYPTGLSEIDQLWLDLIAPGPGDRPTAHEALLRLDGYLRKTPPSSLHFSKRQMVQQTNNI</sequence>
<dbReference type="PROSITE" id="PS50011">
    <property type="entry name" value="PROTEIN_KINASE_DOM"/>
    <property type="match status" value="1"/>
</dbReference>
<dbReference type="OrthoDB" id="2985259at2759"/>
<dbReference type="Gene3D" id="1.10.510.10">
    <property type="entry name" value="Transferase(Phosphotransferase) domain 1"/>
    <property type="match status" value="1"/>
</dbReference>
<organism evidence="2 3">
    <name type="scientific">Gymnopilus junonius</name>
    <name type="common">Spectacular rustgill mushroom</name>
    <name type="synonym">Gymnopilus spectabilis subsp. junonius</name>
    <dbReference type="NCBI Taxonomy" id="109634"/>
    <lineage>
        <taxon>Eukaryota</taxon>
        <taxon>Fungi</taxon>
        <taxon>Dikarya</taxon>
        <taxon>Basidiomycota</taxon>
        <taxon>Agaricomycotina</taxon>
        <taxon>Agaricomycetes</taxon>
        <taxon>Agaricomycetidae</taxon>
        <taxon>Agaricales</taxon>
        <taxon>Agaricineae</taxon>
        <taxon>Hymenogastraceae</taxon>
        <taxon>Gymnopilus</taxon>
    </lineage>
</organism>
<protein>
    <submittedName>
        <fullName evidence="2">Kinase-like domain-containing protein</fullName>
    </submittedName>
</protein>
<evidence type="ECO:0000313" key="3">
    <source>
        <dbReference type="Proteomes" id="UP000724874"/>
    </source>
</evidence>
<dbReference type="AlphaFoldDB" id="A0A9P5NTA7"/>
<proteinExistence type="predicted"/>
<keyword evidence="3" id="KW-1185">Reference proteome</keyword>
<keyword evidence="2" id="KW-0418">Kinase</keyword>
<feature type="domain" description="Protein kinase" evidence="1">
    <location>
        <begin position="110"/>
        <end position="381"/>
    </location>
</feature>
<evidence type="ECO:0000259" key="1">
    <source>
        <dbReference type="PROSITE" id="PS50011"/>
    </source>
</evidence>
<reference evidence="2" key="1">
    <citation type="submission" date="2020-11" db="EMBL/GenBank/DDBJ databases">
        <authorList>
            <consortium name="DOE Joint Genome Institute"/>
            <person name="Ahrendt S."/>
            <person name="Riley R."/>
            <person name="Andreopoulos W."/>
            <person name="LaButti K."/>
            <person name="Pangilinan J."/>
            <person name="Ruiz-duenas F.J."/>
            <person name="Barrasa J.M."/>
            <person name="Sanchez-Garcia M."/>
            <person name="Camarero S."/>
            <person name="Miyauchi S."/>
            <person name="Serrano A."/>
            <person name="Linde D."/>
            <person name="Babiker R."/>
            <person name="Drula E."/>
            <person name="Ayuso-Fernandez I."/>
            <person name="Pacheco R."/>
            <person name="Padilla G."/>
            <person name="Ferreira P."/>
            <person name="Barriuso J."/>
            <person name="Kellner H."/>
            <person name="Castanera R."/>
            <person name="Alfaro M."/>
            <person name="Ramirez L."/>
            <person name="Pisabarro A.G."/>
            <person name="Kuo A."/>
            <person name="Tritt A."/>
            <person name="Lipzen A."/>
            <person name="He G."/>
            <person name="Yan M."/>
            <person name="Ng V."/>
            <person name="Cullen D."/>
            <person name="Martin F."/>
            <person name="Rosso M.-N."/>
            <person name="Henrissat B."/>
            <person name="Hibbett D."/>
            <person name="Martinez A.T."/>
            <person name="Grigoriev I.V."/>
        </authorList>
    </citation>
    <scope>NUCLEOTIDE SEQUENCE</scope>
    <source>
        <strain evidence="2">AH 44721</strain>
    </source>
</reference>
<accession>A0A9P5NTA7</accession>
<dbReference type="PROSITE" id="PS51257">
    <property type="entry name" value="PROKAR_LIPOPROTEIN"/>
    <property type="match status" value="1"/>
</dbReference>
<name>A0A9P5NTA7_GYMJU</name>
<dbReference type="InterPro" id="IPR000719">
    <property type="entry name" value="Prot_kinase_dom"/>
</dbReference>
<dbReference type="SUPFAM" id="SSF56112">
    <property type="entry name" value="Protein kinase-like (PK-like)"/>
    <property type="match status" value="1"/>
</dbReference>
<keyword evidence="2" id="KW-0808">Transferase</keyword>
<dbReference type="GO" id="GO:0005524">
    <property type="term" value="F:ATP binding"/>
    <property type="evidence" value="ECO:0007669"/>
    <property type="project" value="InterPro"/>
</dbReference>